<keyword evidence="6" id="KW-1185">Reference proteome</keyword>
<sequence length="154" mass="17430">MNSSQLKDQQIIRELLQDARQSNVAIAEKLGMSEGAVRRRIDRLVGDGIINFTVMAKPDYMGYHIHVLIRVETEPEVTEEVIEALSAMSELSYVYHCTGQFNLTLVGYFRDVEDLHSFTSNQLSKTAGIVSFRTVMVLRVAKRSQLLPPINDDE</sequence>
<dbReference type="InterPro" id="IPR036390">
    <property type="entry name" value="WH_DNA-bd_sf"/>
</dbReference>
<reference evidence="6" key="1">
    <citation type="journal article" date="2019" name="Int. J. Syst. Evol. Microbiol.">
        <title>The Global Catalogue of Microorganisms (GCM) 10K type strain sequencing project: providing services to taxonomists for standard genome sequencing and annotation.</title>
        <authorList>
            <consortium name="The Broad Institute Genomics Platform"/>
            <consortium name="The Broad Institute Genome Sequencing Center for Infectious Disease"/>
            <person name="Wu L."/>
            <person name="Ma J."/>
        </authorList>
    </citation>
    <scope>NUCLEOTIDE SEQUENCE [LARGE SCALE GENOMIC DNA]</scope>
    <source>
        <strain evidence="6">CCUG 50213</strain>
    </source>
</reference>
<dbReference type="PROSITE" id="PS00519">
    <property type="entry name" value="HTH_ASNC_1"/>
    <property type="match status" value="1"/>
</dbReference>
<dbReference type="InterPro" id="IPR011008">
    <property type="entry name" value="Dimeric_a/b-barrel"/>
</dbReference>
<accession>A0ABW3TPF3</accession>
<dbReference type="PANTHER" id="PTHR30154">
    <property type="entry name" value="LEUCINE-RESPONSIVE REGULATORY PROTEIN"/>
    <property type="match status" value="1"/>
</dbReference>
<dbReference type="Gene3D" id="3.30.70.920">
    <property type="match status" value="1"/>
</dbReference>
<dbReference type="Pfam" id="PF01037">
    <property type="entry name" value="AsnC_trans_reg"/>
    <property type="match status" value="1"/>
</dbReference>
<dbReference type="PANTHER" id="PTHR30154:SF34">
    <property type="entry name" value="TRANSCRIPTIONAL REGULATOR AZLB"/>
    <property type="match status" value="1"/>
</dbReference>
<dbReference type="InterPro" id="IPR019887">
    <property type="entry name" value="Tscrpt_reg_AsnC/Lrp_C"/>
</dbReference>
<dbReference type="InterPro" id="IPR036388">
    <property type="entry name" value="WH-like_DNA-bd_sf"/>
</dbReference>
<dbReference type="InterPro" id="IPR019885">
    <property type="entry name" value="Tscrpt_reg_HTH_AsnC-type_CS"/>
</dbReference>
<protein>
    <submittedName>
        <fullName evidence="5">Lrp/AsnC family transcriptional regulator</fullName>
    </submittedName>
</protein>
<dbReference type="Pfam" id="PF13412">
    <property type="entry name" value="HTH_24"/>
    <property type="match status" value="1"/>
</dbReference>
<dbReference type="SMART" id="SM00344">
    <property type="entry name" value="HTH_ASNC"/>
    <property type="match status" value="1"/>
</dbReference>
<organism evidence="5 6">
    <name type="scientific">Leucobacter albus</name>
    <dbReference type="NCBI Taxonomy" id="272210"/>
    <lineage>
        <taxon>Bacteria</taxon>
        <taxon>Bacillati</taxon>
        <taxon>Actinomycetota</taxon>
        <taxon>Actinomycetes</taxon>
        <taxon>Micrococcales</taxon>
        <taxon>Microbacteriaceae</taxon>
        <taxon>Leucobacter</taxon>
    </lineage>
</organism>
<dbReference type="EMBL" id="JBHTLY010000004">
    <property type="protein sequence ID" value="MFD1202333.1"/>
    <property type="molecule type" value="Genomic_DNA"/>
</dbReference>
<evidence type="ECO:0000313" key="6">
    <source>
        <dbReference type="Proteomes" id="UP001597181"/>
    </source>
</evidence>
<evidence type="ECO:0000313" key="5">
    <source>
        <dbReference type="EMBL" id="MFD1202333.1"/>
    </source>
</evidence>
<feature type="domain" description="HTH asnC-type" evidence="4">
    <location>
        <begin position="7"/>
        <end position="64"/>
    </location>
</feature>
<comment type="caution">
    <text evidence="5">The sequence shown here is derived from an EMBL/GenBank/DDBJ whole genome shotgun (WGS) entry which is preliminary data.</text>
</comment>
<dbReference type="RefSeq" id="WP_343960975.1">
    <property type="nucleotide sequence ID" value="NZ_BAAAKZ010000010.1"/>
</dbReference>
<dbReference type="InterPro" id="IPR000485">
    <property type="entry name" value="AsnC-type_HTH_dom"/>
</dbReference>
<keyword evidence="1" id="KW-0805">Transcription regulation</keyword>
<proteinExistence type="predicted"/>
<dbReference type="Proteomes" id="UP001597181">
    <property type="component" value="Unassembled WGS sequence"/>
</dbReference>
<evidence type="ECO:0000259" key="4">
    <source>
        <dbReference type="PROSITE" id="PS50956"/>
    </source>
</evidence>
<keyword evidence="2" id="KW-0238">DNA-binding</keyword>
<dbReference type="PRINTS" id="PR00033">
    <property type="entry name" value="HTHASNC"/>
</dbReference>
<dbReference type="SUPFAM" id="SSF54909">
    <property type="entry name" value="Dimeric alpha+beta barrel"/>
    <property type="match status" value="1"/>
</dbReference>
<dbReference type="InterPro" id="IPR019888">
    <property type="entry name" value="Tscrpt_reg_AsnC-like"/>
</dbReference>
<gene>
    <name evidence="5" type="ORF">ACFQ3U_10560</name>
</gene>
<evidence type="ECO:0000256" key="1">
    <source>
        <dbReference type="ARBA" id="ARBA00023015"/>
    </source>
</evidence>
<dbReference type="SUPFAM" id="SSF46785">
    <property type="entry name" value="Winged helix' DNA-binding domain"/>
    <property type="match status" value="1"/>
</dbReference>
<evidence type="ECO:0000256" key="2">
    <source>
        <dbReference type="ARBA" id="ARBA00023125"/>
    </source>
</evidence>
<dbReference type="Gene3D" id="1.10.10.10">
    <property type="entry name" value="Winged helix-like DNA-binding domain superfamily/Winged helix DNA-binding domain"/>
    <property type="match status" value="1"/>
</dbReference>
<keyword evidence="3" id="KW-0804">Transcription</keyword>
<evidence type="ECO:0000256" key="3">
    <source>
        <dbReference type="ARBA" id="ARBA00023163"/>
    </source>
</evidence>
<dbReference type="PROSITE" id="PS50956">
    <property type="entry name" value="HTH_ASNC_2"/>
    <property type="match status" value="1"/>
</dbReference>
<name>A0ABW3TPF3_9MICO</name>